<dbReference type="AlphaFoldDB" id="A0A5J9VWF1"/>
<feature type="domain" description="F-box" evidence="2">
    <location>
        <begin position="411"/>
        <end position="454"/>
    </location>
</feature>
<evidence type="ECO:0000256" key="1">
    <source>
        <dbReference type="SAM" id="MobiDB-lite"/>
    </source>
</evidence>
<protein>
    <recommendedName>
        <fullName evidence="2">F-box domain-containing protein</fullName>
    </recommendedName>
</protein>
<evidence type="ECO:0000313" key="3">
    <source>
        <dbReference type="EMBL" id="TVU40752.1"/>
    </source>
</evidence>
<evidence type="ECO:0000313" key="4">
    <source>
        <dbReference type="Proteomes" id="UP000324897"/>
    </source>
</evidence>
<dbReference type="Gene3D" id="1.20.1280.50">
    <property type="match status" value="1"/>
</dbReference>
<dbReference type="InterPro" id="IPR056594">
    <property type="entry name" value="AT5G49610-like_b-prop"/>
</dbReference>
<gene>
    <name evidence="3" type="ORF">EJB05_14228</name>
</gene>
<organism evidence="3 4">
    <name type="scientific">Eragrostis curvula</name>
    <name type="common">weeping love grass</name>
    <dbReference type="NCBI Taxonomy" id="38414"/>
    <lineage>
        <taxon>Eukaryota</taxon>
        <taxon>Viridiplantae</taxon>
        <taxon>Streptophyta</taxon>
        <taxon>Embryophyta</taxon>
        <taxon>Tracheophyta</taxon>
        <taxon>Spermatophyta</taxon>
        <taxon>Magnoliopsida</taxon>
        <taxon>Liliopsida</taxon>
        <taxon>Poales</taxon>
        <taxon>Poaceae</taxon>
        <taxon>PACMAD clade</taxon>
        <taxon>Chloridoideae</taxon>
        <taxon>Eragrostideae</taxon>
        <taxon>Eragrostidinae</taxon>
        <taxon>Eragrostis</taxon>
    </lineage>
</organism>
<dbReference type="InterPro" id="IPR036047">
    <property type="entry name" value="F-box-like_dom_sf"/>
</dbReference>
<feature type="region of interest" description="Disordered" evidence="1">
    <location>
        <begin position="378"/>
        <end position="406"/>
    </location>
</feature>
<feature type="compositionally biased region" description="Pro residues" evidence="1">
    <location>
        <begin position="383"/>
        <end position="394"/>
    </location>
</feature>
<reference evidence="3 4" key="1">
    <citation type="journal article" date="2019" name="Sci. Rep.">
        <title>A high-quality genome of Eragrostis curvula grass provides insights into Poaceae evolution and supports new strategies to enhance forage quality.</title>
        <authorList>
            <person name="Carballo J."/>
            <person name="Santos B.A.C.M."/>
            <person name="Zappacosta D."/>
            <person name="Garbus I."/>
            <person name="Selva J.P."/>
            <person name="Gallo C.A."/>
            <person name="Diaz A."/>
            <person name="Albertini E."/>
            <person name="Caccamo M."/>
            <person name="Echenique V."/>
        </authorList>
    </citation>
    <scope>NUCLEOTIDE SEQUENCE [LARGE SCALE GENOMIC DNA]</scope>
    <source>
        <strain evidence="4">cv. Victoria</strain>
        <tissue evidence="3">Leaf</tissue>
    </source>
</reference>
<dbReference type="Pfam" id="PF00646">
    <property type="entry name" value="F-box"/>
    <property type="match status" value="1"/>
</dbReference>
<dbReference type="SMART" id="SM00256">
    <property type="entry name" value="FBOX"/>
    <property type="match status" value="2"/>
</dbReference>
<dbReference type="OrthoDB" id="618709at2759"/>
<comment type="caution">
    <text evidence="3">The sequence shown here is derived from an EMBL/GenBank/DDBJ whole genome shotgun (WGS) entry which is preliminary data.</text>
</comment>
<evidence type="ECO:0000259" key="2">
    <source>
        <dbReference type="SMART" id="SM00256"/>
    </source>
</evidence>
<feature type="non-terminal residue" evidence="3">
    <location>
        <position position="1"/>
    </location>
</feature>
<dbReference type="EMBL" id="RWGY01000007">
    <property type="protein sequence ID" value="TVU40752.1"/>
    <property type="molecule type" value="Genomic_DNA"/>
</dbReference>
<dbReference type="PANTHER" id="PTHR32133:SF408">
    <property type="entry name" value="OS07G0120400 PROTEIN"/>
    <property type="match status" value="1"/>
</dbReference>
<dbReference type="Gramene" id="TVU40752">
    <property type="protein sequence ID" value="TVU40752"/>
    <property type="gene ID" value="EJB05_14228"/>
</dbReference>
<name>A0A5J9VWF1_9POAL</name>
<dbReference type="SUPFAM" id="SSF81383">
    <property type="entry name" value="F-box domain"/>
    <property type="match status" value="2"/>
</dbReference>
<keyword evidence="4" id="KW-1185">Reference proteome</keyword>
<sequence>MSPPRRSPALVDDLVEEILLRLPPDEPACLVRCSLICQPWRRFLSAPDFPHRYRTFHGAPPLLGFLHNVYTREKGPIYRFVPTTTAPPFSLPALEIGYSQWRALDCRHGRVLVERWNAKENLVIWDPVTGHRQRIDEPGILKPWWRWTHFGAVLCARRGCDDLNCNGGPFIVVLVVAVTPQRTVVQASMYSSETGKWSAPSSSVYVSIDDHSPMRGALVGDEIVYFKSQRGEEIIIYDLRKHCLSAIDSPSEYRSYSDGVLVVMENNSLGLAFITHCSLYLWLRKMEQEGVAEWTCCRVIELETFFPADKYSFPPRVIGFAEGVDVIFLARDACLFTMDLKSKRLRKVTEGEFYLNVLPFISFNTLVASLDHSSSSPLLHSPSLPPTSPNPQPNPSLTTMATAPPRPPPELIDDDVAQILLRLPPDDPACLVRAALVCKPWYRILSDPSFPRRYRAFHRAPPLLGFISNISVTKYDSIFVPSFTAVPFSQPKFYRHASRVALDCRHGRVLLHSYRKTNLVAWDPFTGDERHLEAPLHPRAWANFRAALLCAADGCKQLNCHGGPFLVVFVSTDYVHGVIWASVYSSETRNWSALTSLHHHGFIDMRPSLLVGDTLCFSLMKSNYILKYDLAVRGLELHSLPGVYKERKSILMTAEDGGLGFVGLDDCYLELWSFQSVFRGGCVESRVIDLKKLLPVVNPMISSYLIGFAEGTDIIFLSAHVDAFMIELKSGKVRKVGERGAGTVGQGEAYHTILPYMSFYTPDLAEGRFLAS</sequence>
<feature type="domain" description="F-box" evidence="2">
    <location>
        <begin position="10"/>
        <end position="53"/>
    </location>
</feature>
<dbReference type="PANTHER" id="PTHR32133">
    <property type="entry name" value="OS07G0120400 PROTEIN"/>
    <property type="match status" value="1"/>
</dbReference>
<dbReference type="InterPro" id="IPR001810">
    <property type="entry name" value="F-box_dom"/>
</dbReference>
<dbReference type="Proteomes" id="UP000324897">
    <property type="component" value="Chromosome 4"/>
</dbReference>
<accession>A0A5J9VWF1</accession>
<proteinExistence type="predicted"/>
<dbReference type="Pfam" id="PF23635">
    <property type="entry name" value="Beta-prop_AT5G49610-like"/>
    <property type="match status" value="1"/>
</dbReference>
<dbReference type="Pfam" id="PF12937">
    <property type="entry name" value="F-box-like"/>
    <property type="match status" value="1"/>
</dbReference>